<evidence type="ECO:0000256" key="2">
    <source>
        <dbReference type="ARBA" id="ARBA00004123"/>
    </source>
</evidence>
<dbReference type="GO" id="GO:0000395">
    <property type="term" value="P:mRNA 5'-splice site recognition"/>
    <property type="evidence" value="ECO:0000318"/>
    <property type="project" value="GO_Central"/>
</dbReference>
<proteinExistence type="inferred from homology"/>
<dbReference type="Pfam" id="PF23241">
    <property type="entry name" value="HAT_PRP39_C"/>
    <property type="match status" value="1"/>
</dbReference>
<dbReference type="FunFam" id="1.25.40.10:FF:000091">
    <property type="entry name" value="Pre-mRNA-processing factor 39"/>
    <property type="match status" value="1"/>
</dbReference>
<comment type="function">
    <text evidence="1">Involved in pre-mRNA splicing.</text>
</comment>
<dbReference type="EMBL" id="DS469781">
    <property type="protein sequence ID" value="EDO33251.1"/>
    <property type="molecule type" value="Genomic_DNA"/>
</dbReference>
<reference evidence="11 12" key="1">
    <citation type="journal article" date="2007" name="Science">
        <title>Sea anemone genome reveals ancestral eumetazoan gene repertoire and genomic organization.</title>
        <authorList>
            <person name="Putnam N.H."/>
            <person name="Srivastava M."/>
            <person name="Hellsten U."/>
            <person name="Dirks B."/>
            <person name="Chapman J."/>
            <person name="Salamov A."/>
            <person name="Terry A."/>
            <person name="Shapiro H."/>
            <person name="Lindquist E."/>
            <person name="Kapitonov V.V."/>
            <person name="Jurka J."/>
            <person name="Genikhovich G."/>
            <person name="Grigoriev I.V."/>
            <person name="Lucas S.M."/>
            <person name="Steele R.E."/>
            <person name="Finnerty J.R."/>
            <person name="Technau U."/>
            <person name="Martindale M.Q."/>
            <person name="Rokhsar D.S."/>
        </authorList>
    </citation>
    <scope>NUCLEOTIDE SEQUENCE [LARGE SCALE GENOMIC DNA]</scope>
    <source>
        <strain evidence="12">CH2 X CH6</strain>
    </source>
</reference>
<keyword evidence="10" id="KW-0175">Coiled coil</keyword>
<keyword evidence="12" id="KW-1185">Reference proteome</keyword>
<dbReference type="SUPFAM" id="SSF48452">
    <property type="entry name" value="TPR-like"/>
    <property type="match status" value="1"/>
</dbReference>
<keyword evidence="5" id="KW-0508">mRNA splicing</keyword>
<dbReference type="FunFam" id="1.25.40.10:FF:000063">
    <property type="entry name" value="Pre-mRNA processing factor 39"/>
    <property type="match status" value="1"/>
</dbReference>
<evidence type="ECO:0000256" key="5">
    <source>
        <dbReference type="ARBA" id="ARBA00023187"/>
    </source>
</evidence>
<evidence type="ECO:0000256" key="10">
    <source>
        <dbReference type="SAM" id="Coils"/>
    </source>
</evidence>
<gene>
    <name evidence="11" type="ORF">NEMVEDRAFT_v1g11203</name>
</gene>
<comment type="subcellular location">
    <subcellularLocation>
        <location evidence="2">Nucleus</location>
    </subcellularLocation>
</comment>
<evidence type="ECO:0000256" key="8">
    <source>
        <dbReference type="ARBA" id="ARBA00067962"/>
    </source>
</evidence>
<evidence type="ECO:0000313" key="11">
    <source>
        <dbReference type="EMBL" id="EDO33251.1"/>
    </source>
</evidence>
<evidence type="ECO:0000313" key="12">
    <source>
        <dbReference type="Proteomes" id="UP000001593"/>
    </source>
</evidence>
<keyword evidence="4" id="KW-0677">Repeat</keyword>
<dbReference type="PANTHER" id="PTHR17204:SF5">
    <property type="entry name" value="PRE-MRNA-PROCESSING FACTOR 39"/>
    <property type="match status" value="1"/>
</dbReference>
<organism evidence="11 12">
    <name type="scientific">Nematostella vectensis</name>
    <name type="common">Starlet sea anemone</name>
    <dbReference type="NCBI Taxonomy" id="45351"/>
    <lineage>
        <taxon>Eukaryota</taxon>
        <taxon>Metazoa</taxon>
        <taxon>Cnidaria</taxon>
        <taxon>Anthozoa</taxon>
        <taxon>Hexacorallia</taxon>
        <taxon>Actiniaria</taxon>
        <taxon>Edwardsiidae</taxon>
        <taxon>Nematostella</taxon>
    </lineage>
</organism>
<keyword evidence="6" id="KW-0539">Nucleus</keyword>
<evidence type="ECO:0000256" key="4">
    <source>
        <dbReference type="ARBA" id="ARBA00022737"/>
    </source>
</evidence>
<dbReference type="GO" id="GO:0071004">
    <property type="term" value="C:U2-type prespliceosome"/>
    <property type="evidence" value="ECO:0000318"/>
    <property type="project" value="GO_Central"/>
</dbReference>
<feature type="non-terminal residue" evidence="11">
    <location>
        <position position="502"/>
    </location>
</feature>
<dbReference type="PANTHER" id="PTHR17204">
    <property type="entry name" value="PRE-MRNA PROCESSING PROTEIN PRP39-RELATED"/>
    <property type="match status" value="1"/>
</dbReference>
<dbReference type="OMA" id="IISWANL"/>
<dbReference type="Pfam" id="PF23240">
    <property type="entry name" value="HAT_PRP39_N"/>
    <property type="match status" value="1"/>
</dbReference>
<evidence type="ECO:0000256" key="6">
    <source>
        <dbReference type="ARBA" id="ARBA00023242"/>
    </source>
</evidence>
<accession>A7SSQ6</accession>
<evidence type="ECO:0000256" key="9">
    <source>
        <dbReference type="ARBA" id="ARBA00080852"/>
    </source>
</evidence>
<dbReference type="GO" id="GO:0000243">
    <property type="term" value="C:commitment complex"/>
    <property type="evidence" value="ECO:0000318"/>
    <property type="project" value="GO_Central"/>
</dbReference>
<evidence type="ECO:0000256" key="3">
    <source>
        <dbReference type="ARBA" id="ARBA00022664"/>
    </source>
</evidence>
<feature type="non-terminal residue" evidence="11">
    <location>
        <position position="1"/>
    </location>
</feature>
<dbReference type="PhylomeDB" id="A7SSQ6"/>
<name>A7SSQ6_NEMVE</name>
<dbReference type="InParanoid" id="A7SSQ6"/>
<dbReference type="STRING" id="45351.A7SSQ6"/>
<sequence length="502" mass="58420">KYWKSVKENPSDFTSWTYLLQFVEQENKLSSARKAFQTFFKRYPYCYGYWKKYADMERKNGNIEAAKEVFEQGVKAIACSVDLWVHYLNFSSQATKGQPDGPEIMRRLFERAIATAGQDFRSDKLWDAYIEWEKSQGQLQRVTALYDKLFTVPTQNYAQHFEKFKEHINTHPVASVLQTEELLKLRAEVAAAPPGVISEAEPQVANDAETVAIREKVIAARTEIFNKLEDEIRKCWVFEDAIKRPYFHVKPLERVQLKNWRDYLDYEIANGEHRRVVILFERCVIACALYEDFWQRYASYMENHSIAECSSIYTRACTIHLPRKPNIHLAWAAFEEKNGDCNRASEILKDLDNAVPGLVSVKLRRVSLERRANNLEKAAELFEEAVGESSEQETKSFYAVRYARFLAKIMGDCEKACTILKQALENDKGNKRLYLQLLDIRLNESPILEDKVEEVFELVKSSDLDEDTKQGFSERRLEFLEDHCSNITKILLANEAHGKLYK</sequence>
<dbReference type="Gene3D" id="1.25.40.10">
    <property type="entry name" value="Tetratricopeptide repeat domain"/>
    <property type="match status" value="2"/>
</dbReference>
<dbReference type="eggNOG" id="KOG1258">
    <property type="taxonomic scope" value="Eukaryota"/>
</dbReference>
<dbReference type="InterPro" id="IPR011990">
    <property type="entry name" value="TPR-like_helical_dom_sf"/>
</dbReference>
<dbReference type="InterPro" id="IPR059164">
    <property type="entry name" value="HAT_PRP39_C"/>
</dbReference>
<evidence type="ECO:0000256" key="7">
    <source>
        <dbReference type="ARBA" id="ARBA00038019"/>
    </source>
</evidence>
<dbReference type="GO" id="GO:0005685">
    <property type="term" value="C:U1 snRNP"/>
    <property type="evidence" value="ECO:0000318"/>
    <property type="project" value="GO_Central"/>
</dbReference>
<feature type="coiled-coil region" evidence="10">
    <location>
        <begin position="358"/>
        <end position="392"/>
    </location>
</feature>
<evidence type="ECO:0000256" key="1">
    <source>
        <dbReference type="ARBA" id="ARBA00003777"/>
    </source>
</evidence>
<dbReference type="AlphaFoldDB" id="A7SSQ6"/>
<dbReference type="InterPro" id="IPR003107">
    <property type="entry name" value="HAT"/>
</dbReference>
<dbReference type="SMART" id="SM00386">
    <property type="entry name" value="HAT"/>
    <property type="match status" value="6"/>
</dbReference>
<dbReference type="HOGENOM" id="CLU_007434_2_0_1"/>
<comment type="similarity">
    <text evidence="7">Belongs to the PRP39 family.</text>
</comment>
<dbReference type="FunCoup" id="A7SSQ6">
    <property type="interactions" value="393"/>
</dbReference>
<dbReference type="Proteomes" id="UP000001593">
    <property type="component" value="Unassembled WGS sequence"/>
</dbReference>
<keyword evidence="3" id="KW-0507">mRNA processing</keyword>
<protein>
    <recommendedName>
        <fullName evidence="8">Pre-mRNA-processing factor 39</fullName>
    </recommendedName>
    <alternativeName>
        <fullName evidence="9">PRP39 homolog</fullName>
    </alternativeName>
</protein>